<gene>
    <name evidence="2" type="ORF">HERILL_LOCUS10892</name>
</gene>
<protein>
    <recommendedName>
        <fullName evidence="1">CRAL/TRIO N-terminal domain-containing protein</fullName>
    </recommendedName>
</protein>
<dbReference type="InParanoid" id="A0A7R8YWT0"/>
<dbReference type="Gene3D" id="1.10.8.20">
    <property type="entry name" value="N-terminal domain of phosphatidylinositol transfer protein sec14p"/>
    <property type="match status" value="1"/>
</dbReference>
<dbReference type="SUPFAM" id="SSF46938">
    <property type="entry name" value="CRAL/TRIO N-terminal domain"/>
    <property type="match status" value="1"/>
</dbReference>
<feature type="non-terminal residue" evidence="2">
    <location>
        <position position="1"/>
    </location>
</feature>
<dbReference type="PANTHER" id="PTHR10174">
    <property type="entry name" value="ALPHA-TOCOPHEROL TRANSFER PROTEIN-RELATED"/>
    <property type="match status" value="1"/>
</dbReference>
<dbReference type="InterPro" id="IPR036273">
    <property type="entry name" value="CRAL/TRIO_N_dom_sf"/>
</dbReference>
<dbReference type="OrthoDB" id="6682367at2759"/>
<accession>A0A7R8YWT0</accession>
<name>A0A7R8YWT0_HERIL</name>
<dbReference type="AlphaFoldDB" id="A0A7R8YWT0"/>
<dbReference type="Proteomes" id="UP000594454">
    <property type="component" value="Chromosome 4"/>
</dbReference>
<dbReference type="GO" id="GO:1902936">
    <property type="term" value="F:phosphatidylinositol bisphosphate binding"/>
    <property type="evidence" value="ECO:0007669"/>
    <property type="project" value="TreeGrafter"/>
</dbReference>
<evidence type="ECO:0000259" key="1">
    <source>
        <dbReference type="SMART" id="SM01100"/>
    </source>
</evidence>
<evidence type="ECO:0000313" key="2">
    <source>
        <dbReference type="EMBL" id="CAD7088248.1"/>
    </source>
</evidence>
<evidence type="ECO:0000313" key="3">
    <source>
        <dbReference type="Proteomes" id="UP000594454"/>
    </source>
</evidence>
<proteinExistence type="predicted"/>
<dbReference type="InterPro" id="IPR011074">
    <property type="entry name" value="CRAL/TRIO_N_dom"/>
</dbReference>
<dbReference type="GO" id="GO:0016020">
    <property type="term" value="C:membrane"/>
    <property type="evidence" value="ECO:0007669"/>
    <property type="project" value="TreeGrafter"/>
</dbReference>
<reference evidence="2 3" key="1">
    <citation type="submission" date="2020-11" db="EMBL/GenBank/DDBJ databases">
        <authorList>
            <person name="Wallbank WR R."/>
            <person name="Pardo Diaz C."/>
            <person name="Kozak K."/>
            <person name="Martin S."/>
            <person name="Jiggins C."/>
            <person name="Moest M."/>
            <person name="Warren A I."/>
            <person name="Generalovic N T."/>
            <person name="Byers J.R.P. K."/>
            <person name="Montejo-Kovacevich G."/>
            <person name="Yen C E."/>
        </authorList>
    </citation>
    <scope>NUCLEOTIDE SEQUENCE [LARGE SCALE GENOMIC DNA]</scope>
</reference>
<feature type="domain" description="CRAL/TRIO N-terminal" evidence="1">
    <location>
        <begin position="50"/>
        <end position="75"/>
    </location>
</feature>
<keyword evidence="3" id="KW-1185">Reference proteome</keyword>
<dbReference type="SMART" id="SM01100">
    <property type="entry name" value="CRAL_TRIO_N"/>
    <property type="match status" value="1"/>
</dbReference>
<sequence>MNTPSIRPLPNCLVKQVAEESNEVPSRIPDELESLREWIKKQNHLIARTDDQFLVAFLRACKHSLERCKERIDSYYSLRAAIPIISHDRDPTHPYFVELFIKG</sequence>
<organism evidence="2 3">
    <name type="scientific">Hermetia illucens</name>
    <name type="common">Black soldier fly</name>
    <dbReference type="NCBI Taxonomy" id="343691"/>
    <lineage>
        <taxon>Eukaryota</taxon>
        <taxon>Metazoa</taxon>
        <taxon>Ecdysozoa</taxon>
        <taxon>Arthropoda</taxon>
        <taxon>Hexapoda</taxon>
        <taxon>Insecta</taxon>
        <taxon>Pterygota</taxon>
        <taxon>Neoptera</taxon>
        <taxon>Endopterygota</taxon>
        <taxon>Diptera</taxon>
        <taxon>Brachycera</taxon>
        <taxon>Stratiomyomorpha</taxon>
        <taxon>Stratiomyidae</taxon>
        <taxon>Hermetiinae</taxon>
        <taxon>Hermetia</taxon>
    </lineage>
</organism>
<dbReference type="PANTHER" id="PTHR10174:SF216">
    <property type="entry name" value="CRAL-TRIO DOMAIN-CONTAINING PROTEIN-RELATED"/>
    <property type="match status" value="1"/>
</dbReference>
<dbReference type="EMBL" id="LR899012">
    <property type="protein sequence ID" value="CAD7088248.1"/>
    <property type="molecule type" value="Genomic_DNA"/>
</dbReference>